<reference evidence="1" key="1">
    <citation type="journal article" date="2015" name="Nature">
        <title>Complex archaea that bridge the gap between prokaryotes and eukaryotes.</title>
        <authorList>
            <person name="Spang A."/>
            <person name="Saw J.H."/>
            <person name="Jorgensen S.L."/>
            <person name="Zaremba-Niedzwiedzka K."/>
            <person name="Martijn J."/>
            <person name="Lind A.E."/>
            <person name="van Eijk R."/>
            <person name="Schleper C."/>
            <person name="Guy L."/>
            <person name="Ettema T.J."/>
        </authorList>
    </citation>
    <scope>NUCLEOTIDE SEQUENCE</scope>
</reference>
<organism evidence="1">
    <name type="scientific">marine sediment metagenome</name>
    <dbReference type="NCBI Taxonomy" id="412755"/>
    <lineage>
        <taxon>unclassified sequences</taxon>
        <taxon>metagenomes</taxon>
        <taxon>ecological metagenomes</taxon>
    </lineage>
</organism>
<gene>
    <name evidence="1" type="ORF">LCGC14_2607360</name>
</gene>
<evidence type="ECO:0000313" key="1">
    <source>
        <dbReference type="EMBL" id="KKL05309.1"/>
    </source>
</evidence>
<comment type="caution">
    <text evidence="1">The sequence shown here is derived from an EMBL/GenBank/DDBJ whole genome shotgun (WGS) entry which is preliminary data.</text>
</comment>
<feature type="non-terminal residue" evidence="1">
    <location>
        <position position="1"/>
    </location>
</feature>
<proteinExistence type="predicted"/>
<dbReference type="EMBL" id="LAZR01044173">
    <property type="protein sequence ID" value="KKL05309.1"/>
    <property type="molecule type" value="Genomic_DNA"/>
</dbReference>
<name>A0A0F9A6W7_9ZZZZ</name>
<dbReference type="AlphaFoldDB" id="A0A0F9A6W7"/>
<accession>A0A0F9A6W7</accession>
<protein>
    <submittedName>
        <fullName evidence="1">Uncharacterized protein</fullName>
    </submittedName>
</protein>
<sequence>DGKDLGVAHTVEELRRLMENPL</sequence>